<sequence length="267" mass="29274">MAPEMANTFPHNIQISTMEPFLCFLSGIVISQFLRFCVVRKTDARKDGCVKALARVSFGLHLLQVAAEIWILYASLVSQNVGKINSNYIFEAIRTGFTLCVALMVQIHFSRIAYALLKNSKTWVIIASILGLLTCGGGIGTITLFLLESVKEAEEVGHRAQLGGELTGFYLAWLTAALAFNVTISSVIISALHLQTRSGLKKTTREITFRLMALTMETFALASITALLSIIFVSFGSFVDTRSRPHSIDFESCVASWALPGEELIEA</sequence>
<dbReference type="InParanoid" id="F4RGK2"/>
<dbReference type="Proteomes" id="UP000001072">
    <property type="component" value="Unassembled WGS sequence"/>
</dbReference>
<dbReference type="GeneID" id="18922448"/>
<feature type="transmembrane region" description="Helical" evidence="1">
    <location>
        <begin position="58"/>
        <end position="76"/>
    </location>
</feature>
<gene>
    <name evidence="2" type="ORF">MELLADRAFT_104936</name>
</gene>
<evidence type="ECO:0000313" key="3">
    <source>
        <dbReference type="Proteomes" id="UP000001072"/>
    </source>
</evidence>
<feature type="transmembrane region" description="Helical" evidence="1">
    <location>
        <begin position="213"/>
        <end position="235"/>
    </location>
</feature>
<evidence type="ECO:0000256" key="1">
    <source>
        <dbReference type="SAM" id="Phobius"/>
    </source>
</evidence>
<proteinExistence type="predicted"/>
<dbReference type="AlphaFoldDB" id="F4RGK2"/>
<dbReference type="EMBL" id="GL883100">
    <property type="protein sequence ID" value="EGG08635.1"/>
    <property type="molecule type" value="Genomic_DNA"/>
</dbReference>
<feature type="transmembrane region" description="Helical" evidence="1">
    <location>
        <begin position="96"/>
        <end position="117"/>
    </location>
</feature>
<dbReference type="OrthoDB" id="2507198at2759"/>
<feature type="transmembrane region" description="Helical" evidence="1">
    <location>
        <begin position="20"/>
        <end position="38"/>
    </location>
</feature>
<dbReference type="KEGG" id="mlr:MELLADRAFT_104936"/>
<keyword evidence="1" id="KW-0472">Membrane</keyword>
<keyword evidence="3" id="KW-1185">Reference proteome</keyword>
<keyword evidence="1" id="KW-1133">Transmembrane helix</keyword>
<protein>
    <submittedName>
        <fullName evidence="2">Uncharacterized protein</fullName>
    </submittedName>
</protein>
<dbReference type="HOGENOM" id="CLU_1042352_0_0_1"/>
<feature type="transmembrane region" description="Helical" evidence="1">
    <location>
        <begin position="124"/>
        <end position="147"/>
    </location>
</feature>
<dbReference type="RefSeq" id="XP_007408221.1">
    <property type="nucleotide sequence ID" value="XM_007408159.1"/>
</dbReference>
<reference evidence="3" key="1">
    <citation type="journal article" date="2011" name="Proc. Natl. Acad. Sci. U.S.A.">
        <title>Obligate biotrophy features unraveled by the genomic analysis of rust fungi.</title>
        <authorList>
            <person name="Duplessis S."/>
            <person name="Cuomo C.A."/>
            <person name="Lin Y.-C."/>
            <person name="Aerts A."/>
            <person name="Tisserant E."/>
            <person name="Veneault-Fourrey C."/>
            <person name="Joly D.L."/>
            <person name="Hacquard S."/>
            <person name="Amselem J."/>
            <person name="Cantarel B.L."/>
            <person name="Chiu R."/>
            <person name="Coutinho P.M."/>
            <person name="Feau N."/>
            <person name="Field M."/>
            <person name="Frey P."/>
            <person name="Gelhaye E."/>
            <person name="Goldberg J."/>
            <person name="Grabherr M.G."/>
            <person name="Kodira C.D."/>
            <person name="Kohler A."/>
            <person name="Kuees U."/>
            <person name="Lindquist E.A."/>
            <person name="Lucas S.M."/>
            <person name="Mago R."/>
            <person name="Mauceli E."/>
            <person name="Morin E."/>
            <person name="Murat C."/>
            <person name="Pangilinan J.L."/>
            <person name="Park R."/>
            <person name="Pearson M."/>
            <person name="Quesneville H."/>
            <person name="Rouhier N."/>
            <person name="Sakthikumar S."/>
            <person name="Salamov A.A."/>
            <person name="Schmutz J."/>
            <person name="Selles B."/>
            <person name="Shapiro H."/>
            <person name="Tanguay P."/>
            <person name="Tuskan G.A."/>
            <person name="Henrissat B."/>
            <person name="Van de Peer Y."/>
            <person name="Rouze P."/>
            <person name="Ellis J.G."/>
            <person name="Dodds P.N."/>
            <person name="Schein J.E."/>
            <person name="Zhong S."/>
            <person name="Hamelin R.C."/>
            <person name="Grigoriev I.V."/>
            <person name="Szabo L.J."/>
            <person name="Martin F."/>
        </authorList>
    </citation>
    <scope>NUCLEOTIDE SEQUENCE [LARGE SCALE GENOMIC DNA]</scope>
    <source>
        <strain evidence="3">98AG31 / pathotype 3-4-7</strain>
    </source>
</reference>
<evidence type="ECO:0000313" key="2">
    <source>
        <dbReference type="EMBL" id="EGG08635.1"/>
    </source>
</evidence>
<feature type="transmembrane region" description="Helical" evidence="1">
    <location>
        <begin position="167"/>
        <end position="192"/>
    </location>
</feature>
<organism evidence="3">
    <name type="scientific">Melampsora larici-populina (strain 98AG31 / pathotype 3-4-7)</name>
    <name type="common">Poplar leaf rust fungus</name>
    <dbReference type="NCBI Taxonomy" id="747676"/>
    <lineage>
        <taxon>Eukaryota</taxon>
        <taxon>Fungi</taxon>
        <taxon>Dikarya</taxon>
        <taxon>Basidiomycota</taxon>
        <taxon>Pucciniomycotina</taxon>
        <taxon>Pucciniomycetes</taxon>
        <taxon>Pucciniales</taxon>
        <taxon>Melampsoraceae</taxon>
        <taxon>Melampsora</taxon>
    </lineage>
</organism>
<keyword evidence="1" id="KW-0812">Transmembrane</keyword>
<dbReference type="VEuPathDB" id="FungiDB:MELLADRAFT_104936"/>
<name>F4RGK2_MELLP</name>
<accession>F4RGK2</accession>